<feature type="compositionally biased region" description="Low complexity" evidence="1">
    <location>
        <begin position="25"/>
        <end position="40"/>
    </location>
</feature>
<dbReference type="EMBL" id="AOIO01000010">
    <property type="protein sequence ID" value="ELZ04934.1"/>
    <property type="molecule type" value="Genomic_DNA"/>
</dbReference>
<reference evidence="3 4" key="1">
    <citation type="journal article" date="2014" name="PLoS Genet.">
        <title>Phylogenetically driven sequencing of extremely halophilic archaea reveals strategies for static and dynamic osmo-response.</title>
        <authorList>
            <person name="Becker E.A."/>
            <person name="Seitzer P.M."/>
            <person name="Tritt A."/>
            <person name="Larsen D."/>
            <person name="Krusor M."/>
            <person name="Yao A.I."/>
            <person name="Wu D."/>
            <person name="Madern D."/>
            <person name="Eisen J.A."/>
            <person name="Darling A.E."/>
            <person name="Facciotti M.T."/>
        </authorList>
    </citation>
    <scope>NUCLEOTIDE SEQUENCE [LARGE SCALE GENOMIC DNA]</scope>
    <source>
        <strain evidence="3 4">DSM 12278</strain>
    </source>
</reference>
<dbReference type="STRING" id="29540.C481_03237"/>
<organism evidence="3 4">
    <name type="scientific">Natrialba asiatica (strain ATCC 700177 / DSM 12278 / JCM 9576 / FERM P-10747 / NBRC 102637 / 172P1)</name>
    <dbReference type="NCBI Taxonomy" id="29540"/>
    <lineage>
        <taxon>Archaea</taxon>
        <taxon>Methanobacteriati</taxon>
        <taxon>Methanobacteriota</taxon>
        <taxon>Stenosarchaea group</taxon>
        <taxon>Halobacteria</taxon>
        <taxon>Halobacteriales</taxon>
        <taxon>Natrialbaceae</taxon>
        <taxon>Natrialba</taxon>
    </lineage>
</organism>
<feature type="region of interest" description="Disordered" evidence="1">
    <location>
        <begin position="14"/>
        <end position="51"/>
    </location>
</feature>
<proteinExistence type="predicted"/>
<dbReference type="InterPro" id="IPR058474">
    <property type="entry name" value="DUF8160"/>
</dbReference>
<sequence>MIRRLSGLVSRCGFLPHRDPDTHDSSNTSNSTNASNASNTQESDEVPVRERETKLLYLEEHLKKELELGFGDLNQRYRRERDEELQENKDWWPVLPQIGYEAIGDPRDLDLYEFERAREGKYKAREDQESS</sequence>
<evidence type="ECO:0000313" key="4">
    <source>
        <dbReference type="Proteomes" id="UP000011554"/>
    </source>
</evidence>
<feature type="domain" description="DUF8160" evidence="2">
    <location>
        <begin position="21"/>
        <end position="105"/>
    </location>
</feature>
<name>M0B5K4_NATA1</name>
<gene>
    <name evidence="3" type="ORF">C481_03237</name>
</gene>
<accession>M0B5K4</accession>
<dbReference type="Pfam" id="PF26492">
    <property type="entry name" value="DUF8160"/>
    <property type="match status" value="1"/>
</dbReference>
<evidence type="ECO:0000256" key="1">
    <source>
        <dbReference type="SAM" id="MobiDB-lite"/>
    </source>
</evidence>
<dbReference type="Proteomes" id="UP000011554">
    <property type="component" value="Unassembled WGS sequence"/>
</dbReference>
<keyword evidence="4" id="KW-1185">Reference proteome</keyword>
<evidence type="ECO:0000259" key="2">
    <source>
        <dbReference type="Pfam" id="PF26492"/>
    </source>
</evidence>
<dbReference type="AlphaFoldDB" id="M0B5K4"/>
<evidence type="ECO:0000313" key="3">
    <source>
        <dbReference type="EMBL" id="ELZ04934.1"/>
    </source>
</evidence>
<comment type="caution">
    <text evidence="3">The sequence shown here is derived from an EMBL/GenBank/DDBJ whole genome shotgun (WGS) entry which is preliminary data.</text>
</comment>
<protein>
    <recommendedName>
        <fullName evidence="2">DUF8160 domain-containing protein</fullName>
    </recommendedName>
</protein>